<dbReference type="AlphaFoldDB" id="A0AAW1SZW1"/>
<feature type="transmembrane region" description="Helical" evidence="1">
    <location>
        <begin position="146"/>
        <end position="171"/>
    </location>
</feature>
<accession>A0AAW1SZW1</accession>
<feature type="transmembrane region" description="Helical" evidence="1">
    <location>
        <begin position="183"/>
        <end position="207"/>
    </location>
</feature>
<evidence type="ECO:0008006" key="4">
    <source>
        <dbReference type="Google" id="ProtNLM"/>
    </source>
</evidence>
<name>A0AAW1SZW1_9CHLO</name>
<evidence type="ECO:0000313" key="2">
    <source>
        <dbReference type="EMBL" id="KAK9862021.1"/>
    </source>
</evidence>
<reference evidence="2 3" key="1">
    <citation type="journal article" date="2024" name="Nat. Commun.">
        <title>Phylogenomics reveals the evolutionary origins of lichenization in chlorophyte algae.</title>
        <authorList>
            <person name="Puginier C."/>
            <person name="Libourel C."/>
            <person name="Otte J."/>
            <person name="Skaloud P."/>
            <person name="Haon M."/>
            <person name="Grisel S."/>
            <person name="Petersen M."/>
            <person name="Berrin J.G."/>
            <person name="Delaux P.M."/>
            <person name="Dal Grande F."/>
            <person name="Keller J."/>
        </authorList>
    </citation>
    <scope>NUCLEOTIDE SEQUENCE [LARGE SCALE GENOMIC DNA]</scope>
    <source>
        <strain evidence="2 3">SAG 2523</strain>
    </source>
</reference>
<protein>
    <recommendedName>
        <fullName evidence="4">Transmembrane protein</fullName>
    </recommendedName>
</protein>
<proteinExistence type="predicted"/>
<gene>
    <name evidence="2" type="ORF">WJX84_004250</name>
</gene>
<sequence>MFLAPAPRRVTPEMQQRFDQSIKEAFAYSPARSSAEQEYFHAHMHTQDAKVWFWWFRREHRDQVRERQASERKAASAVHAFDQQQKQKISDAKAELGLWSDAGLEESRLLFWQSFNSGKVFAQRQTFWDTLVNVIFTRDRNVISMAIELLCTVVINFTAGMFISVFAFVFSLPSMLMSYQPSWWSGLGFFVVSLIGACSVIAAVSILTKQPGSRTMPSHREIASHKADFEASLSRRVEPRAGWQLSAGAAVVE</sequence>
<keyword evidence="3" id="KW-1185">Reference proteome</keyword>
<evidence type="ECO:0000256" key="1">
    <source>
        <dbReference type="SAM" id="Phobius"/>
    </source>
</evidence>
<keyword evidence="1" id="KW-1133">Transmembrane helix</keyword>
<dbReference type="Proteomes" id="UP001485043">
    <property type="component" value="Unassembled WGS sequence"/>
</dbReference>
<dbReference type="EMBL" id="JALJOV010000667">
    <property type="protein sequence ID" value="KAK9862021.1"/>
    <property type="molecule type" value="Genomic_DNA"/>
</dbReference>
<organism evidence="2 3">
    <name type="scientific">Apatococcus fuscideae</name>
    <dbReference type="NCBI Taxonomy" id="2026836"/>
    <lineage>
        <taxon>Eukaryota</taxon>
        <taxon>Viridiplantae</taxon>
        <taxon>Chlorophyta</taxon>
        <taxon>core chlorophytes</taxon>
        <taxon>Trebouxiophyceae</taxon>
        <taxon>Chlorellales</taxon>
        <taxon>Chlorellaceae</taxon>
        <taxon>Apatococcus</taxon>
    </lineage>
</organism>
<evidence type="ECO:0000313" key="3">
    <source>
        <dbReference type="Proteomes" id="UP001485043"/>
    </source>
</evidence>
<comment type="caution">
    <text evidence="2">The sequence shown here is derived from an EMBL/GenBank/DDBJ whole genome shotgun (WGS) entry which is preliminary data.</text>
</comment>
<keyword evidence="1" id="KW-0812">Transmembrane</keyword>
<keyword evidence="1" id="KW-0472">Membrane</keyword>